<dbReference type="Gene3D" id="3.10.350.10">
    <property type="entry name" value="LysM domain"/>
    <property type="match status" value="1"/>
</dbReference>
<proteinExistence type="predicted"/>
<dbReference type="AlphaFoldDB" id="A0A8H6W5R1"/>
<protein>
    <submittedName>
        <fullName evidence="3">Peptidoglycan-binding domain-containing protein 1</fullName>
    </submittedName>
</protein>
<organism evidence="3 4">
    <name type="scientific">Mycena chlorophos</name>
    <name type="common">Agaric fungus</name>
    <name type="synonym">Agaricus chlorophos</name>
    <dbReference type="NCBI Taxonomy" id="658473"/>
    <lineage>
        <taxon>Eukaryota</taxon>
        <taxon>Fungi</taxon>
        <taxon>Dikarya</taxon>
        <taxon>Basidiomycota</taxon>
        <taxon>Agaricomycotina</taxon>
        <taxon>Agaricomycetes</taxon>
        <taxon>Agaricomycetidae</taxon>
        <taxon>Agaricales</taxon>
        <taxon>Marasmiineae</taxon>
        <taxon>Mycenaceae</taxon>
        <taxon>Mycena</taxon>
    </lineage>
</organism>
<feature type="compositionally biased region" description="Low complexity" evidence="1">
    <location>
        <begin position="268"/>
        <end position="278"/>
    </location>
</feature>
<evidence type="ECO:0000256" key="1">
    <source>
        <dbReference type="SAM" id="MobiDB-lite"/>
    </source>
</evidence>
<keyword evidence="4" id="KW-1185">Reference proteome</keyword>
<name>A0A8H6W5R1_MYCCL</name>
<feature type="region of interest" description="Disordered" evidence="1">
    <location>
        <begin position="230"/>
        <end position="278"/>
    </location>
</feature>
<dbReference type="PANTHER" id="PTHR20932">
    <property type="entry name" value="LYSM AND PUTATIVE PEPTIDOGLYCAN-BINDING DOMAIN-CONTAINING PROTEIN"/>
    <property type="match status" value="1"/>
</dbReference>
<dbReference type="OrthoDB" id="2107166at2759"/>
<gene>
    <name evidence="3" type="ORF">HMN09_00742400</name>
</gene>
<evidence type="ECO:0000313" key="4">
    <source>
        <dbReference type="Proteomes" id="UP000613580"/>
    </source>
</evidence>
<feature type="domain" description="LysM" evidence="2">
    <location>
        <begin position="138"/>
        <end position="182"/>
    </location>
</feature>
<dbReference type="InterPro" id="IPR036779">
    <property type="entry name" value="LysM_dom_sf"/>
</dbReference>
<evidence type="ECO:0000259" key="2">
    <source>
        <dbReference type="PROSITE" id="PS51782"/>
    </source>
</evidence>
<dbReference type="PANTHER" id="PTHR20932:SF8">
    <property type="entry name" value="LD22649P"/>
    <property type="match status" value="1"/>
</dbReference>
<dbReference type="SUPFAM" id="SSF54106">
    <property type="entry name" value="LysM domain"/>
    <property type="match status" value="1"/>
</dbReference>
<dbReference type="PROSITE" id="PS51782">
    <property type="entry name" value="LYSM"/>
    <property type="match status" value="1"/>
</dbReference>
<feature type="compositionally biased region" description="Basic and acidic residues" evidence="1">
    <location>
        <begin position="310"/>
        <end position="325"/>
    </location>
</feature>
<dbReference type="InterPro" id="IPR018392">
    <property type="entry name" value="LysM"/>
</dbReference>
<feature type="compositionally biased region" description="Polar residues" evidence="1">
    <location>
        <begin position="353"/>
        <end position="369"/>
    </location>
</feature>
<dbReference type="CDD" id="cd00118">
    <property type="entry name" value="LysM"/>
    <property type="match status" value="1"/>
</dbReference>
<comment type="caution">
    <text evidence="3">The sequence shown here is derived from an EMBL/GenBank/DDBJ whole genome shotgun (WGS) entry which is preliminary data.</text>
</comment>
<dbReference type="InterPro" id="IPR045030">
    <property type="entry name" value="LYSM1-4"/>
</dbReference>
<dbReference type="SMART" id="SM00257">
    <property type="entry name" value="LysM"/>
    <property type="match status" value="1"/>
</dbReference>
<reference evidence="3" key="1">
    <citation type="submission" date="2020-05" db="EMBL/GenBank/DDBJ databases">
        <title>Mycena genomes resolve the evolution of fungal bioluminescence.</title>
        <authorList>
            <person name="Tsai I.J."/>
        </authorList>
    </citation>
    <scope>NUCLEOTIDE SEQUENCE</scope>
    <source>
        <strain evidence="3">110903Hualien_Pintung</strain>
    </source>
</reference>
<accession>A0A8H6W5R1</accession>
<sequence length="440" mass="46943">MTFDKPSSPVTPYYNPFADEQHSTTAVNVAHSTTNHRPAIRRRTSSSDSFTSSSSGLSVFGNGHTTHSKHLRIRTDGNANGHHPLRSADLSSTLREGAGITRPQLTRALNIPPLVDAPTVPGADMMVEEPPANEKVVLVHEVSSKDSLAGIALKYGITLADLRRANSLWSSDSIHLRKVLYIPIDKTSRAKALAPPPLLISTEDDQPPPASPTPIETAAIRRVPASQLSFFPPHSASARTQPENSPADLPQTQPKPTRHARYATSPHIPGAAGSPSSSLSSILAALPIQPSTRDTIMARLSYESTSSSYSDREEGHELDDVRRGTSLDSIFHPSLSDATPRPKAKIPPADSESGFTRSHARTSSASNAYPGNGAAQYRRAGPPRTVQLEPSPTMQLPSAVGTLRRKAQRAVNGSGEGNGAFDLLGFANGEGQGETVDWDP</sequence>
<dbReference type="Proteomes" id="UP000613580">
    <property type="component" value="Unassembled WGS sequence"/>
</dbReference>
<dbReference type="EMBL" id="JACAZE010000009">
    <property type="protein sequence ID" value="KAF7305882.1"/>
    <property type="molecule type" value="Genomic_DNA"/>
</dbReference>
<feature type="compositionally biased region" description="Polar residues" evidence="1">
    <location>
        <begin position="237"/>
        <end position="255"/>
    </location>
</feature>
<evidence type="ECO:0000313" key="3">
    <source>
        <dbReference type="EMBL" id="KAF7305882.1"/>
    </source>
</evidence>
<feature type="region of interest" description="Disordered" evidence="1">
    <location>
        <begin position="303"/>
        <end position="440"/>
    </location>
</feature>
<dbReference type="Pfam" id="PF01476">
    <property type="entry name" value="LysM"/>
    <property type="match status" value="1"/>
</dbReference>
<feature type="compositionally biased region" description="Low complexity" evidence="1">
    <location>
        <begin position="46"/>
        <end position="58"/>
    </location>
</feature>
<feature type="region of interest" description="Disordered" evidence="1">
    <location>
        <begin position="31"/>
        <end position="95"/>
    </location>
</feature>